<organism evidence="2 3">
    <name type="scientific">Staphylococcus phage JPL-50</name>
    <dbReference type="NCBI Taxonomy" id="2851077"/>
    <lineage>
        <taxon>Viruses</taxon>
        <taxon>Duplodnaviria</taxon>
        <taxon>Heunggongvirae</taxon>
        <taxon>Uroviricota</taxon>
        <taxon>Caudoviricetes</taxon>
        <taxon>Rountreeviridae</taxon>
        <taxon>Rakietenvirinae</taxon>
        <taxon>Rosenblumvirus</taxon>
        <taxon>Rosenblumvirus jpl50</taxon>
    </lineage>
</organism>
<evidence type="ECO:0000313" key="2">
    <source>
        <dbReference type="EMBL" id="QWY14492.1"/>
    </source>
</evidence>
<dbReference type="RefSeq" id="YP_010660632.1">
    <property type="nucleotide sequence ID" value="NC_070878.1"/>
</dbReference>
<feature type="transmembrane region" description="Helical" evidence="1">
    <location>
        <begin position="33"/>
        <end position="51"/>
    </location>
</feature>
<protein>
    <submittedName>
        <fullName evidence="2">ABC transporter permease</fullName>
    </submittedName>
</protein>
<accession>A0A8F3C9Q4</accession>
<keyword evidence="1" id="KW-0812">Transmembrane</keyword>
<evidence type="ECO:0000313" key="3">
    <source>
        <dbReference type="Proteomes" id="UP001046399"/>
    </source>
</evidence>
<dbReference type="Proteomes" id="UP001046399">
    <property type="component" value="Segment"/>
</dbReference>
<reference evidence="2" key="1">
    <citation type="submission" date="2021-06" db="EMBL/GenBank/DDBJ databases">
        <authorList>
            <person name="Xu H."/>
        </authorList>
    </citation>
    <scope>NUCLEOTIDE SEQUENCE</scope>
</reference>
<evidence type="ECO:0000256" key="1">
    <source>
        <dbReference type="SAM" id="Phobius"/>
    </source>
</evidence>
<proteinExistence type="predicted"/>
<dbReference type="KEGG" id="vg:77936651"/>
<dbReference type="EMBL" id="MZ359091">
    <property type="protein sequence ID" value="QWY14492.1"/>
    <property type="molecule type" value="Genomic_DNA"/>
</dbReference>
<keyword evidence="1" id="KW-0472">Membrane</keyword>
<dbReference type="GeneID" id="77936651"/>
<name>A0A8F3C9Q4_9CAUD</name>
<keyword evidence="3" id="KW-1185">Reference proteome</keyword>
<sequence>MILTIFRPVEKRVNSCTVPNVCVVGYTLMKQPASIVFLLPFIGIFLSLLAVPPSI</sequence>
<keyword evidence="1" id="KW-1133">Transmembrane helix</keyword>